<dbReference type="EC" id="3.3.2.1" evidence="3"/>
<dbReference type="Pfam" id="PF00550">
    <property type="entry name" value="PP-binding"/>
    <property type="match status" value="1"/>
</dbReference>
<evidence type="ECO:0000256" key="1">
    <source>
        <dbReference type="ARBA" id="ARBA00004924"/>
    </source>
</evidence>
<feature type="domain" description="Carrier" evidence="6">
    <location>
        <begin position="225"/>
        <end position="301"/>
    </location>
</feature>
<dbReference type="RefSeq" id="WP_003327129.1">
    <property type="nucleotide sequence ID" value="NC_014639.1"/>
</dbReference>
<dbReference type="InterPro" id="IPR000868">
    <property type="entry name" value="Isochorismatase-like_dom"/>
</dbReference>
<dbReference type="InterPro" id="IPR036736">
    <property type="entry name" value="ACP-like_sf"/>
</dbReference>
<dbReference type="PROSITE" id="PS50075">
    <property type="entry name" value="CARRIER"/>
    <property type="match status" value="1"/>
</dbReference>
<evidence type="ECO:0000256" key="5">
    <source>
        <dbReference type="ARBA" id="ARBA00048590"/>
    </source>
</evidence>
<dbReference type="SUPFAM" id="SSF52499">
    <property type="entry name" value="Isochorismatase-like hydrolases"/>
    <property type="match status" value="1"/>
</dbReference>
<dbReference type="PIRSF" id="PIRSF001111">
    <property type="entry name" value="Isochorismatase"/>
    <property type="match status" value="1"/>
</dbReference>
<dbReference type="InterPro" id="IPR036380">
    <property type="entry name" value="Isochorismatase-like_sf"/>
</dbReference>
<comment type="pathway">
    <text evidence="1">Siderophore biosynthesis.</text>
</comment>
<dbReference type="PANTHER" id="PTHR43540">
    <property type="entry name" value="PEROXYUREIDOACRYLATE/UREIDOACRYLATE AMIDOHYDROLASE-RELATED"/>
    <property type="match status" value="1"/>
</dbReference>
<dbReference type="InterPro" id="IPR050272">
    <property type="entry name" value="Isochorismatase-like_hydrls"/>
</dbReference>
<evidence type="ECO:0000256" key="2">
    <source>
        <dbReference type="ARBA" id="ARBA00006336"/>
    </source>
</evidence>
<dbReference type="InterPro" id="IPR016291">
    <property type="entry name" value="Isochorismatase"/>
</dbReference>
<dbReference type="PRINTS" id="PR01398">
    <property type="entry name" value="ISCHRISMTASE"/>
</dbReference>
<name>A0ABM5M0K0_BACA1</name>
<dbReference type="Gene3D" id="3.40.50.850">
    <property type="entry name" value="Isochorismatase-like"/>
    <property type="match status" value="1"/>
</dbReference>
<gene>
    <name evidence="7" type="ordered locus">BATR1942_13805</name>
</gene>
<dbReference type="SUPFAM" id="SSF47336">
    <property type="entry name" value="ACP-like"/>
    <property type="match status" value="1"/>
</dbReference>
<keyword evidence="4" id="KW-0378">Hydrolase</keyword>
<proteinExistence type="inferred from homology"/>
<comment type="catalytic activity">
    <reaction evidence="5">
        <text>isochorismate + H2O = (2S,3S)-2,3-dihydroxy-2,3-dihydrobenzoate + pyruvate</text>
        <dbReference type="Rhea" id="RHEA:11112"/>
        <dbReference type="ChEBI" id="CHEBI:15361"/>
        <dbReference type="ChEBI" id="CHEBI:15377"/>
        <dbReference type="ChEBI" id="CHEBI:29780"/>
        <dbReference type="ChEBI" id="CHEBI:58764"/>
        <dbReference type="EC" id="3.3.2.1"/>
    </reaction>
</comment>
<reference evidence="7 8" key="1">
    <citation type="journal article" date="2011" name="Front. Microbiol.">
        <title>Genomic signatures of strain selection and enhancement in Bacillus atrophaeus var. globigii, a historical biowarfare simulant.</title>
        <authorList>
            <person name="Gibbons H.S."/>
            <person name="Broomall S.M."/>
            <person name="McNew L.A."/>
            <person name="Daligault H."/>
            <person name="Chapman C."/>
            <person name="Bruce D."/>
            <person name="Karavis M."/>
            <person name="Krepps M."/>
            <person name="McGregor P.A."/>
            <person name="Hong C."/>
            <person name="Park K.H."/>
            <person name="Akmal A."/>
            <person name="Feldman A."/>
            <person name="Lin J.S."/>
            <person name="Chang W.E."/>
            <person name="Higgs B.W."/>
            <person name="Demirev P."/>
            <person name="Lindquist J."/>
            <person name="Liem A."/>
            <person name="Fochler E."/>
            <person name="Read T.D."/>
            <person name="Tapia R."/>
            <person name="Johnson S."/>
            <person name="Bishop-Lilly K.A."/>
            <person name="Detter C."/>
            <person name="Han C."/>
            <person name="Sozhamannan S."/>
            <person name="Rosenzweig C.N."/>
            <person name="Skowronski E.W."/>
        </authorList>
    </citation>
    <scope>NUCLEOTIDE SEQUENCE [LARGE SCALE GENOMIC DNA]</scope>
    <source>
        <strain evidence="7 8">1942</strain>
    </source>
</reference>
<evidence type="ECO:0000256" key="4">
    <source>
        <dbReference type="ARBA" id="ARBA00022801"/>
    </source>
</evidence>
<accession>A0ABM5M0K0</accession>
<protein>
    <recommendedName>
        <fullName evidence="3">isochorismatase</fullName>
        <ecNumber evidence="3">3.3.2.1</ecNumber>
    </recommendedName>
</protein>
<evidence type="ECO:0000313" key="7">
    <source>
        <dbReference type="EMBL" id="ADP33683.1"/>
    </source>
</evidence>
<dbReference type="PANTHER" id="PTHR43540:SF3">
    <property type="entry name" value="ENTEROBACTIN SYNTHASE COMPONENT B"/>
    <property type="match status" value="1"/>
</dbReference>
<dbReference type="CDD" id="cd01013">
    <property type="entry name" value="isochorismatase"/>
    <property type="match status" value="1"/>
</dbReference>
<sequence length="311" mass="34504">MAIPAISSYPMPSASDLPNNKVTWEPDPKRSVLLIHDMQNYFVDAFTAGTSPVVELVDNIRKLKSQCAELGIPVIYTAQPGAQAPEDRALLTDFWGPGLNDGPYEQEIVDELAPDDHDTVLTKWRYSAFKKTNLLDILRGKNRDQLIICGIYANIGCLLTACDAFMQDVEPFFVGDAVADFSLEQHRMSLEYAAGRCAVTISTLDLLEKLKTAPKSVSEPSSGSSSQLLTQQAVRQQIAELLQESPADIADTDDLIDRGLDSVRIMSLVEQWRRAGAEVTFVELAENPTLENWWRLLSSRSQKVLPNADYL</sequence>
<evidence type="ECO:0000313" key="8">
    <source>
        <dbReference type="Proteomes" id="UP000006867"/>
    </source>
</evidence>
<dbReference type="Proteomes" id="UP000006867">
    <property type="component" value="Chromosome"/>
</dbReference>
<dbReference type="Pfam" id="PF00857">
    <property type="entry name" value="Isochorismatase"/>
    <property type="match status" value="1"/>
</dbReference>
<dbReference type="Gene3D" id="1.10.1200.10">
    <property type="entry name" value="ACP-like"/>
    <property type="match status" value="1"/>
</dbReference>
<evidence type="ECO:0000259" key="6">
    <source>
        <dbReference type="PROSITE" id="PS50075"/>
    </source>
</evidence>
<organism evidence="7 8">
    <name type="scientific">Bacillus atrophaeus (strain 1942)</name>
    <dbReference type="NCBI Taxonomy" id="720555"/>
    <lineage>
        <taxon>Bacteria</taxon>
        <taxon>Bacillati</taxon>
        <taxon>Bacillota</taxon>
        <taxon>Bacilli</taxon>
        <taxon>Bacillales</taxon>
        <taxon>Bacillaceae</taxon>
        <taxon>Bacillus</taxon>
    </lineage>
</organism>
<keyword evidence="8" id="KW-1185">Reference proteome</keyword>
<dbReference type="InterPro" id="IPR009081">
    <property type="entry name" value="PP-bd_ACP"/>
</dbReference>
<evidence type="ECO:0000256" key="3">
    <source>
        <dbReference type="ARBA" id="ARBA00012100"/>
    </source>
</evidence>
<dbReference type="EMBL" id="CP002207">
    <property type="protein sequence ID" value="ADP33683.1"/>
    <property type="molecule type" value="Genomic_DNA"/>
</dbReference>
<comment type="similarity">
    <text evidence="2">Belongs to the isochorismatase family.</text>
</comment>